<dbReference type="PANTHER" id="PTHR12537">
    <property type="entry name" value="RNA BINDING PROTEIN PUMILIO-RELATED"/>
    <property type="match status" value="1"/>
</dbReference>
<comment type="caution">
    <text evidence="5">The sequence shown here is derived from an EMBL/GenBank/DDBJ whole genome shotgun (WGS) entry which is preliminary data.</text>
</comment>
<name>A0A9Q0L8N2_ANAIG</name>
<proteinExistence type="predicted"/>
<feature type="repeat" description="Pumilio" evidence="2">
    <location>
        <begin position="476"/>
        <end position="511"/>
    </location>
</feature>
<dbReference type="InterPro" id="IPR016024">
    <property type="entry name" value="ARM-type_fold"/>
</dbReference>
<feature type="repeat" description="Pumilio" evidence="2">
    <location>
        <begin position="582"/>
        <end position="617"/>
    </location>
</feature>
<accession>A0A9Q0L8N2</accession>
<organism evidence="5 6">
    <name type="scientific">Anaeramoeba ignava</name>
    <name type="common">Anaerobic marine amoeba</name>
    <dbReference type="NCBI Taxonomy" id="1746090"/>
    <lineage>
        <taxon>Eukaryota</taxon>
        <taxon>Metamonada</taxon>
        <taxon>Anaeramoebidae</taxon>
        <taxon>Anaeramoeba</taxon>
    </lineage>
</organism>
<feature type="region of interest" description="Disordered" evidence="3">
    <location>
        <begin position="56"/>
        <end position="77"/>
    </location>
</feature>
<reference evidence="5" key="1">
    <citation type="submission" date="2022-10" db="EMBL/GenBank/DDBJ databases">
        <title>Novel sulphate-reducing endosymbionts in the free-living metamonad Anaeramoeba.</title>
        <authorList>
            <person name="Jerlstrom-Hultqvist J."/>
            <person name="Cepicka I."/>
            <person name="Gallot-Lavallee L."/>
            <person name="Salas-Leiva D."/>
            <person name="Curtis B.A."/>
            <person name="Zahonova K."/>
            <person name="Pipaliya S."/>
            <person name="Dacks J."/>
            <person name="Roger A.J."/>
        </authorList>
    </citation>
    <scope>NUCLEOTIDE SEQUENCE</scope>
    <source>
        <strain evidence="5">BMAN</strain>
    </source>
</reference>
<dbReference type="AlphaFoldDB" id="A0A9Q0L8N2"/>
<dbReference type="SMART" id="SM00025">
    <property type="entry name" value="Pumilio"/>
    <property type="match status" value="6"/>
</dbReference>
<dbReference type="Proteomes" id="UP001149090">
    <property type="component" value="Unassembled WGS sequence"/>
</dbReference>
<dbReference type="EMBL" id="JAPDFW010000127">
    <property type="protein sequence ID" value="KAJ5067455.1"/>
    <property type="molecule type" value="Genomic_DNA"/>
</dbReference>
<evidence type="ECO:0000256" key="3">
    <source>
        <dbReference type="SAM" id="MobiDB-lite"/>
    </source>
</evidence>
<keyword evidence="6" id="KW-1185">Reference proteome</keyword>
<evidence type="ECO:0000256" key="1">
    <source>
        <dbReference type="ARBA" id="ARBA00022737"/>
    </source>
</evidence>
<evidence type="ECO:0000313" key="6">
    <source>
        <dbReference type="Proteomes" id="UP001149090"/>
    </source>
</evidence>
<keyword evidence="1" id="KW-0677">Repeat</keyword>
<dbReference type="GO" id="GO:0010608">
    <property type="term" value="P:post-transcriptional regulation of gene expression"/>
    <property type="evidence" value="ECO:0007669"/>
    <property type="project" value="TreeGrafter"/>
</dbReference>
<dbReference type="InterPro" id="IPR033133">
    <property type="entry name" value="PUM-HD"/>
</dbReference>
<gene>
    <name evidence="5" type="ORF">M0811_12905</name>
</gene>
<evidence type="ECO:0000313" key="5">
    <source>
        <dbReference type="EMBL" id="KAJ5067455.1"/>
    </source>
</evidence>
<dbReference type="PANTHER" id="PTHR12537:SF13">
    <property type="entry name" value="PUMILIO HOMOLOGY DOMAIN FAMILY MEMBER 4"/>
    <property type="match status" value="1"/>
</dbReference>
<dbReference type="SUPFAM" id="SSF48371">
    <property type="entry name" value="ARM repeat"/>
    <property type="match status" value="1"/>
</dbReference>
<dbReference type="Pfam" id="PF00806">
    <property type="entry name" value="PUF"/>
    <property type="match status" value="6"/>
</dbReference>
<sequence>MSKQTNNKIEESQQKLSTSPNFLSYITTQNPQTYIPNNMNNNRMFQSKTTMFRPLSNSTAYSPPNQSISPNQNHIDQVPFVFSNPDQNQFANSNPLYQSALDNFRSLNLDPSKQNSIKKENREQYNYEANPTKSPKHTIFQPPSPIDLLIDDKEETNPQNNLQENLQKTQNNQNLPNNSMNQMNSFNQNGFNPNETNIYPQRNGIDKTSQEKQQYNFQSPDFLLQRNTKFNFDPNQFPKLPQNFMSLSLDQNKYNNNLNINRTPYGVSNAYVNPNFPKYSSFEFEMLQFDRQNYPYFQQNQQNNQQNNLPEENIDDYNPRMRSGHRRALSYDPPHSYSNFQNTMNVYPNYQINQQQYYKQQEMGNEPVNRMYLISRDQQQCRLLQKQIEETKDKQLITAVLGGIYPYLSELIIDPYASHLCQKVMEYCTTEESLMLIHKIAPDLSTISVDMYGTRAIQKLIDSLTTPQQIDYFVNAISPHIADLANNPNGNHVIQKCLTKFTSESNAPIFQEVANNCIHISKTQARLLRNAEMYDFSSGIQKITINFINCRKFSELMQDPFANYVIQYILDLDSMPIEFVEKVRDNIFDLSMQKFSSNVVEKCLRSKNTQMKDELLNELIRNQDKISQLLTDPYGNYVVQTALKVAEKEKHKQLSEVIKPHLQLVRNLPYGKKIQNMIFPNNDKNRNGNTPTHSRNNSFGHRRKKSGSQRK</sequence>
<feature type="compositionally biased region" description="Polar residues" evidence="3">
    <location>
        <begin position="687"/>
        <end position="699"/>
    </location>
</feature>
<feature type="region of interest" description="Disordered" evidence="3">
    <location>
        <begin position="677"/>
        <end position="711"/>
    </location>
</feature>
<feature type="repeat" description="Pumilio" evidence="2">
    <location>
        <begin position="439"/>
        <end position="475"/>
    </location>
</feature>
<evidence type="ECO:0000259" key="4">
    <source>
        <dbReference type="PROSITE" id="PS50303"/>
    </source>
</evidence>
<feature type="repeat" description="Pumilio" evidence="2">
    <location>
        <begin position="618"/>
        <end position="656"/>
    </location>
</feature>
<evidence type="ECO:0000256" key="2">
    <source>
        <dbReference type="PROSITE-ProRule" id="PRU00317"/>
    </source>
</evidence>
<dbReference type="InterPro" id="IPR001313">
    <property type="entry name" value="Pumilio_RNA-bd_rpt"/>
</dbReference>
<dbReference type="PROSITE" id="PS50302">
    <property type="entry name" value="PUM"/>
    <property type="match status" value="5"/>
</dbReference>
<dbReference type="PROSITE" id="PS50303">
    <property type="entry name" value="PUM_HD"/>
    <property type="match status" value="1"/>
</dbReference>
<feature type="compositionally biased region" description="Polar residues" evidence="3">
    <location>
        <begin position="56"/>
        <end position="75"/>
    </location>
</feature>
<dbReference type="GO" id="GO:0003729">
    <property type="term" value="F:mRNA binding"/>
    <property type="evidence" value="ECO:0007669"/>
    <property type="project" value="TreeGrafter"/>
</dbReference>
<dbReference type="InterPro" id="IPR011989">
    <property type="entry name" value="ARM-like"/>
</dbReference>
<dbReference type="Gene3D" id="1.25.10.10">
    <property type="entry name" value="Leucine-rich Repeat Variant"/>
    <property type="match status" value="1"/>
</dbReference>
<feature type="repeat" description="Pumilio" evidence="2">
    <location>
        <begin position="403"/>
        <end position="438"/>
    </location>
</feature>
<feature type="compositionally biased region" description="Basic residues" evidence="3">
    <location>
        <begin position="700"/>
        <end position="711"/>
    </location>
</feature>
<dbReference type="OrthoDB" id="668540at2759"/>
<protein>
    <submittedName>
        <fullName evidence="5">Pumilio domain-containing protein</fullName>
    </submittedName>
</protein>
<feature type="domain" description="PUM-HD" evidence="4">
    <location>
        <begin position="341"/>
        <end position="682"/>
    </location>
</feature>
<dbReference type="GO" id="GO:0005737">
    <property type="term" value="C:cytoplasm"/>
    <property type="evidence" value="ECO:0007669"/>
    <property type="project" value="TreeGrafter"/>
</dbReference>